<dbReference type="HOGENOM" id="CLU_2798367_0_0_1"/>
<sequence>MTTLRLDGEEVAPVIFGLGKEADEGELGAADLATMTRNDVRREVTSTGAVFRGSSLEEGPLLRKRMIK</sequence>
<dbReference type="AlphaFoldDB" id="A0A0E0JKE1"/>
<organism evidence="1">
    <name type="scientific">Oryza punctata</name>
    <name type="common">Red rice</name>
    <dbReference type="NCBI Taxonomy" id="4537"/>
    <lineage>
        <taxon>Eukaryota</taxon>
        <taxon>Viridiplantae</taxon>
        <taxon>Streptophyta</taxon>
        <taxon>Embryophyta</taxon>
        <taxon>Tracheophyta</taxon>
        <taxon>Spermatophyta</taxon>
        <taxon>Magnoliopsida</taxon>
        <taxon>Liliopsida</taxon>
        <taxon>Poales</taxon>
        <taxon>Poaceae</taxon>
        <taxon>BOP clade</taxon>
        <taxon>Oryzoideae</taxon>
        <taxon>Oryzeae</taxon>
        <taxon>Oryzinae</taxon>
        <taxon>Oryza</taxon>
    </lineage>
</organism>
<protein>
    <submittedName>
        <fullName evidence="1">Uncharacterized protein</fullName>
    </submittedName>
</protein>
<proteinExistence type="predicted"/>
<dbReference type="Gramene" id="OPUNC01G20710.1">
    <property type="protein sequence ID" value="OPUNC01G20710.1"/>
    <property type="gene ID" value="OPUNC01G20710"/>
</dbReference>
<name>A0A0E0JKE1_ORYPU</name>
<evidence type="ECO:0000313" key="2">
    <source>
        <dbReference type="Proteomes" id="UP000026962"/>
    </source>
</evidence>
<reference evidence="1" key="2">
    <citation type="submission" date="2018-05" db="EMBL/GenBank/DDBJ databases">
        <title>OpunRS2 (Oryza punctata Reference Sequence Version 2).</title>
        <authorList>
            <person name="Zhang J."/>
            <person name="Kudrna D."/>
            <person name="Lee S."/>
            <person name="Talag J."/>
            <person name="Welchert J."/>
            <person name="Wing R.A."/>
        </authorList>
    </citation>
    <scope>NUCLEOTIDE SEQUENCE [LARGE SCALE GENOMIC DNA]</scope>
</reference>
<accession>A0A0E0JKE1</accession>
<dbReference type="Proteomes" id="UP000026962">
    <property type="component" value="Chromosome 1"/>
</dbReference>
<dbReference type="EnsemblPlants" id="OPUNC01G20710.1">
    <property type="protein sequence ID" value="OPUNC01G20710.1"/>
    <property type="gene ID" value="OPUNC01G20710"/>
</dbReference>
<keyword evidence="2" id="KW-1185">Reference proteome</keyword>
<reference evidence="1" key="1">
    <citation type="submission" date="2015-04" db="UniProtKB">
        <authorList>
            <consortium name="EnsemblPlants"/>
        </authorList>
    </citation>
    <scope>IDENTIFICATION</scope>
</reference>
<evidence type="ECO:0000313" key="1">
    <source>
        <dbReference type="EnsemblPlants" id="OPUNC01G20710.1"/>
    </source>
</evidence>